<dbReference type="GO" id="GO:0005524">
    <property type="term" value="F:ATP binding"/>
    <property type="evidence" value="ECO:0007669"/>
    <property type="project" value="UniProtKB-KW"/>
</dbReference>
<keyword evidence="5" id="KW-1185">Reference proteome</keyword>
<dbReference type="InterPro" id="IPR033875">
    <property type="entry name" value="FlhG"/>
</dbReference>
<keyword evidence="4" id="KW-0282">Flagellum</keyword>
<evidence type="ECO:0000313" key="4">
    <source>
        <dbReference type="EMBL" id="AKU93007.1"/>
    </source>
</evidence>
<dbReference type="GO" id="GO:0051782">
    <property type="term" value="P:negative regulation of cell division"/>
    <property type="evidence" value="ECO:0007669"/>
    <property type="project" value="TreeGrafter"/>
</dbReference>
<protein>
    <submittedName>
        <fullName evidence="4">Flagellar synthesis regulator FleN</fullName>
    </submittedName>
</protein>
<reference evidence="4 5" key="1">
    <citation type="submission" date="2015-08" db="EMBL/GenBank/DDBJ databases">
        <authorList>
            <person name="Babu N.S."/>
            <person name="Beckwith C.J."/>
            <person name="Beseler K.G."/>
            <person name="Brison A."/>
            <person name="Carone J.V."/>
            <person name="Caskin T.P."/>
            <person name="Diamond M."/>
            <person name="Durham M.E."/>
            <person name="Foxe J.M."/>
            <person name="Go M."/>
            <person name="Henderson B.A."/>
            <person name="Jones I.B."/>
            <person name="McGettigan J.A."/>
            <person name="Micheletti S.J."/>
            <person name="Nasrallah M.E."/>
            <person name="Ortiz D."/>
            <person name="Piller C.R."/>
            <person name="Privatt S.R."/>
            <person name="Schneider S.L."/>
            <person name="Sharp S."/>
            <person name="Smith T.C."/>
            <person name="Stanton J.D."/>
            <person name="Ullery H.E."/>
            <person name="Wilson R.J."/>
            <person name="Serrano M.G."/>
            <person name="Buck G."/>
            <person name="Lee V."/>
            <person name="Wang Y."/>
            <person name="Carvalho R."/>
            <person name="Voegtly L."/>
            <person name="Shi R."/>
            <person name="Duckworth R."/>
            <person name="Johnson A."/>
            <person name="Loviza R."/>
            <person name="Walstead R."/>
            <person name="Shah Z."/>
            <person name="Kiflezghi M."/>
            <person name="Wade K."/>
            <person name="Ball S.L."/>
            <person name="Bradley K.W."/>
            <person name="Asai D.J."/>
            <person name="Bowman C.A."/>
            <person name="Russell D.A."/>
            <person name="Pope W.H."/>
            <person name="Jacobs-Sera D."/>
            <person name="Hendrix R.W."/>
            <person name="Hatfull G.F."/>
        </authorList>
    </citation>
    <scope>NUCLEOTIDE SEQUENCE [LARGE SCALE GENOMIC DNA]</scope>
    <source>
        <strain evidence="4 5">DSM 27710</strain>
    </source>
</reference>
<dbReference type="PANTHER" id="PTHR43384">
    <property type="entry name" value="SEPTUM SITE-DETERMINING PROTEIN MIND HOMOLOG, CHLOROPLASTIC-RELATED"/>
    <property type="match status" value="1"/>
</dbReference>
<name>A0A0K1PHL9_9BACT</name>
<dbReference type="CDD" id="cd02038">
    <property type="entry name" value="FlhG-like"/>
    <property type="match status" value="1"/>
</dbReference>
<dbReference type="PIRSF" id="PIRSF003092">
    <property type="entry name" value="MinD"/>
    <property type="match status" value="1"/>
</dbReference>
<dbReference type="InterPro" id="IPR027417">
    <property type="entry name" value="P-loop_NTPase"/>
</dbReference>
<dbReference type="GO" id="GO:0009898">
    <property type="term" value="C:cytoplasmic side of plasma membrane"/>
    <property type="evidence" value="ECO:0007669"/>
    <property type="project" value="TreeGrafter"/>
</dbReference>
<evidence type="ECO:0000256" key="2">
    <source>
        <dbReference type="ARBA" id="ARBA00022840"/>
    </source>
</evidence>
<feature type="binding site" evidence="3">
    <location>
        <begin position="34"/>
        <end position="41"/>
    </location>
    <ligand>
        <name>ATP</name>
        <dbReference type="ChEBI" id="CHEBI:30616"/>
    </ligand>
</feature>
<keyword evidence="4" id="KW-0966">Cell projection</keyword>
<dbReference type="GO" id="GO:0016887">
    <property type="term" value="F:ATP hydrolysis activity"/>
    <property type="evidence" value="ECO:0007669"/>
    <property type="project" value="TreeGrafter"/>
</dbReference>
<dbReference type="InterPro" id="IPR050625">
    <property type="entry name" value="ParA/MinD_ATPase"/>
</dbReference>
<proteinExistence type="predicted"/>
<evidence type="ECO:0000256" key="3">
    <source>
        <dbReference type="PIRSR" id="PIRSR003092-1"/>
    </source>
</evidence>
<dbReference type="Gene3D" id="3.40.50.300">
    <property type="entry name" value="P-loop containing nucleotide triphosphate hydrolases"/>
    <property type="match status" value="1"/>
</dbReference>
<keyword evidence="2 3" id="KW-0067">ATP-binding</keyword>
<gene>
    <name evidence="4" type="ORF">AKJ08_3394</name>
</gene>
<dbReference type="EMBL" id="CP012332">
    <property type="protein sequence ID" value="AKU93007.1"/>
    <property type="molecule type" value="Genomic_DNA"/>
</dbReference>
<keyword evidence="4" id="KW-0969">Cilium</keyword>
<dbReference type="PANTHER" id="PTHR43384:SF4">
    <property type="entry name" value="CELLULOSE BIOSYNTHESIS PROTEIN BCSQ-RELATED"/>
    <property type="match status" value="1"/>
</dbReference>
<evidence type="ECO:0000256" key="1">
    <source>
        <dbReference type="ARBA" id="ARBA00022741"/>
    </source>
</evidence>
<dbReference type="Pfam" id="PF10609">
    <property type="entry name" value="ParA"/>
    <property type="match status" value="1"/>
</dbReference>
<evidence type="ECO:0000313" key="5">
    <source>
        <dbReference type="Proteomes" id="UP000055590"/>
    </source>
</evidence>
<organism evidence="4 5">
    <name type="scientific">Vulgatibacter incomptus</name>
    <dbReference type="NCBI Taxonomy" id="1391653"/>
    <lineage>
        <taxon>Bacteria</taxon>
        <taxon>Pseudomonadati</taxon>
        <taxon>Myxococcota</taxon>
        <taxon>Myxococcia</taxon>
        <taxon>Myxococcales</taxon>
        <taxon>Cystobacterineae</taxon>
        <taxon>Vulgatibacteraceae</taxon>
        <taxon>Vulgatibacter</taxon>
    </lineage>
</organism>
<dbReference type="InterPro" id="IPR033756">
    <property type="entry name" value="YlxH/NBP35"/>
</dbReference>
<dbReference type="Proteomes" id="UP000055590">
    <property type="component" value="Chromosome"/>
</dbReference>
<accession>A0A0K1PHL9</accession>
<dbReference type="GO" id="GO:0005829">
    <property type="term" value="C:cytosol"/>
    <property type="evidence" value="ECO:0007669"/>
    <property type="project" value="TreeGrafter"/>
</dbReference>
<sequence>MKVTDQAESLRLLVNNKRTEKTTPLRVIAVTSGKGGVGKSTVAANLAVIAARQGRRVLLLDGDLGLANAEILLGVAPRFHLGHVLDGSVSIREALTEGPHGIKILSAGTGVLQLARLGSAQKMRIIGELDTLDDDFDLVIADSAAGIGDNMTFFVGACQETILVVSPEPTSLTDAYAAVKVLSQQGMTGVFHVLVNPAASEAQAREVFGRLPRLTERFLHARLRYLGYLPRDENIHRAVMMQRPLVKCFPLSPSSRSLEQIADKLLGEPAASRLEGGLKILWQRLLRESSTPARSSLASE</sequence>
<dbReference type="KEGG" id="vin:AKJ08_3394"/>
<dbReference type="STRING" id="1391653.AKJ08_3394"/>
<dbReference type="AlphaFoldDB" id="A0A0K1PHL9"/>
<dbReference type="InterPro" id="IPR025501">
    <property type="entry name" value="MinD_FleN"/>
</dbReference>
<dbReference type="PATRIC" id="fig|1391653.3.peg.3544"/>
<keyword evidence="1 3" id="KW-0547">Nucleotide-binding</keyword>
<dbReference type="SUPFAM" id="SSF52540">
    <property type="entry name" value="P-loop containing nucleoside triphosphate hydrolases"/>
    <property type="match status" value="1"/>
</dbReference>